<reference evidence="7 8" key="1">
    <citation type="submission" date="2020-04" db="EMBL/GenBank/DDBJ databases">
        <title>Marinobacter oceani sp. nov., isolated from marine solar saltern.</title>
        <authorList>
            <person name="Chen X.-Y."/>
        </authorList>
    </citation>
    <scope>NUCLEOTIDE SEQUENCE [LARGE SCALE GENOMIC DNA]</scope>
    <source>
        <strain evidence="7 8">W62</strain>
    </source>
</reference>
<evidence type="ECO:0000313" key="7">
    <source>
        <dbReference type="EMBL" id="NMT65431.1"/>
    </source>
</evidence>
<dbReference type="PANTHER" id="PTHR38098:SF1">
    <property type="entry name" value="LPS-ASSEMBLY LIPOPROTEIN LPTE"/>
    <property type="match status" value="1"/>
</dbReference>
<keyword evidence="1" id="KW-0732">Signal</keyword>
<proteinExistence type="inferred from homology"/>
<dbReference type="Pfam" id="PF04390">
    <property type="entry name" value="LptE"/>
    <property type="match status" value="1"/>
</dbReference>
<keyword evidence="8" id="KW-1185">Reference proteome</keyword>
<evidence type="ECO:0000256" key="5">
    <source>
        <dbReference type="ARBA" id="ARBA00023288"/>
    </source>
</evidence>
<comment type="caution">
    <text evidence="7">The sequence shown here is derived from an EMBL/GenBank/DDBJ whole genome shotgun (WGS) entry which is preliminary data.</text>
</comment>
<evidence type="ECO:0000256" key="6">
    <source>
        <dbReference type="HAMAP-Rule" id="MF_01186"/>
    </source>
</evidence>
<dbReference type="AlphaFoldDB" id="A0A7Y0RFT7"/>
<keyword evidence="3" id="KW-0564">Palmitate</keyword>
<comment type="similarity">
    <text evidence="6">Belongs to the LptE lipoprotein family.</text>
</comment>
<evidence type="ECO:0000256" key="1">
    <source>
        <dbReference type="ARBA" id="ARBA00022729"/>
    </source>
</evidence>
<comment type="subunit">
    <text evidence="6">Component of the lipopolysaccharide transport and assembly complex. Interacts with LptD.</text>
</comment>
<dbReference type="GO" id="GO:0009279">
    <property type="term" value="C:cell outer membrane"/>
    <property type="evidence" value="ECO:0007669"/>
    <property type="project" value="UniProtKB-UniRule"/>
</dbReference>
<dbReference type="GO" id="GO:0015920">
    <property type="term" value="P:lipopolysaccharide transport"/>
    <property type="evidence" value="ECO:0007669"/>
    <property type="project" value="TreeGrafter"/>
</dbReference>
<dbReference type="HAMAP" id="MF_01186">
    <property type="entry name" value="LPS_assembly_LptE"/>
    <property type="match status" value="1"/>
</dbReference>
<dbReference type="GO" id="GO:1990351">
    <property type="term" value="C:transporter complex"/>
    <property type="evidence" value="ECO:0007669"/>
    <property type="project" value="TreeGrafter"/>
</dbReference>
<comment type="function">
    <text evidence="6">Together with LptD, is involved in the assembly of lipopolysaccharide (LPS) at the surface of the outer membrane. Required for the proper assembly of LptD. Binds LPS and may serve as the LPS recognition site at the outer membrane.</text>
</comment>
<keyword evidence="5" id="KW-0449">Lipoprotein</keyword>
<evidence type="ECO:0000256" key="2">
    <source>
        <dbReference type="ARBA" id="ARBA00023136"/>
    </source>
</evidence>
<dbReference type="RefSeq" id="WP_135956574.1">
    <property type="nucleotide sequence ID" value="NZ_JABCKY010000012.1"/>
</dbReference>
<organism evidence="7 8">
    <name type="scientific">Marinobacter orientalis</name>
    <dbReference type="NCBI Taxonomy" id="1928859"/>
    <lineage>
        <taxon>Bacteria</taxon>
        <taxon>Pseudomonadati</taxon>
        <taxon>Pseudomonadota</taxon>
        <taxon>Gammaproteobacteria</taxon>
        <taxon>Pseudomonadales</taxon>
        <taxon>Marinobacteraceae</taxon>
        <taxon>Marinobacter</taxon>
    </lineage>
</organism>
<dbReference type="Gene3D" id="3.30.160.150">
    <property type="entry name" value="Lipoprotein like domain"/>
    <property type="match status" value="1"/>
</dbReference>
<dbReference type="Proteomes" id="UP000567186">
    <property type="component" value="Unassembled WGS sequence"/>
</dbReference>
<dbReference type="InterPro" id="IPR007485">
    <property type="entry name" value="LPS_assembly_LptE"/>
</dbReference>
<protein>
    <recommendedName>
        <fullName evidence="6">LPS-assembly lipoprotein LptE</fullName>
    </recommendedName>
</protein>
<name>A0A7Y0RFT7_9GAMM</name>
<dbReference type="GO" id="GO:0043165">
    <property type="term" value="P:Gram-negative-bacterium-type cell outer membrane assembly"/>
    <property type="evidence" value="ECO:0007669"/>
    <property type="project" value="UniProtKB-UniRule"/>
</dbReference>
<evidence type="ECO:0000256" key="3">
    <source>
        <dbReference type="ARBA" id="ARBA00023139"/>
    </source>
</evidence>
<keyword evidence="2 6" id="KW-0472">Membrane</keyword>
<gene>
    <name evidence="6" type="primary">lptE</name>
    <name evidence="7" type="ORF">HIU99_17770</name>
</gene>
<dbReference type="EMBL" id="JABCKY010000012">
    <property type="protein sequence ID" value="NMT65431.1"/>
    <property type="molecule type" value="Genomic_DNA"/>
</dbReference>
<dbReference type="GO" id="GO:0001530">
    <property type="term" value="F:lipopolysaccharide binding"/>
    <property type="evidence" value="ECO:0007669"/>
    <property type="project" value="TreeGrafter"/>
</dbReference>
<evidence type="ECO:0000313" key="8">
    <source>
        <dbReference type="Proteomes" id="UP000567186"/>
    </source>
</evidence>
<accession>A0A7Y0RFT7</accession>
<dbReference type="PANTHER" id="PTHR38098">
    <property type="entry name" value="LPS-ASSEMBLY LIPOPROTEIN LPTE"/>
    <property type="match status" value="1"/>
</dbReference>
<evidence type="ECO:0000256" key="4">
    <source>
        <dbReference type="ARBA" id="ARBA00023237"/>
    </source>
</evidence>
<keyword evidence="4 6" id="KW-0998">Cell outer membrane</keyword>
<sequence>MQPAAGSLMRPVAVTLLALLVAGCGFQLRGAPPVSSALQPLAVNCAANVPEQLCNGVQEQLELGRIELKAAAEADFVLKIRNFSQDRRASAITVRAAADEITLRHAVDIEVITADNIPLIEPARLTSSETFRYDESNVLAKQREEDDLQQKLYDRLAQQIIFRLAPIDEERIERMRREAEEARSEDPEPSS</sequence>
<dbReference type="OrthoDB" id="7349153at2"/>